<reference evidence="6" key="1">
    <citation type="submission" date="2016-01" db="EMBL/GenBank/DDBJ databases">
        <authorList>
            <person name="Peeters C."/>
        </authorList>
    </citation>
    <scope>NUCLEOTIDE SEQUENCE [LARGE SCALE GENOMIC DNA]</scope>
    <source>
        <strain evidence="6">LMG 22937</strain>
    </source>
</reference>
<dbReference type="SUPFAM" id="SSF51366">
    <property type="entry name" value="Ribulose-phoshate binding barrel"/>
    <property type="match status" value="1"/>
</dbReference>
<comment type="pathway">
    <text evidence="4">Amino-acid biosynthesis.</text>
</comment>
<dbReference type="InterPro" id="IPR013785">
    <property type="entry name" value="Aldolase_TIM"/>
</dbReference>
<evidence type="ECO:0000256" key="4">
    <source>
        <dbReference type="ARBA" id="ARBA00029440"/>
    </source>
</evidence>
<gene>
    <name evidence="6" type="ORF">AWB67_00228</name>
</gene>
<dbReference type="GO" id="GO:0000105">
    <property type="term" value="P:L-histidine biosynthetic process"/>
    <property type="evidence" value="ECO:0007669"/>
    <property type="project" value="UniProtKB-KW"/>
</dbReference>
<keyword evidence="7" id="KW-1185">Reference proteome</keyword>
<evidence type="ECO:0000256" key="2">
    <source>
        <dbReference type="ARBA" id="ARBA00022605"/>
    </source>
</evidence>
<evidence type="ECO:0000256" key="1">
    <source>
        <dbReference type="ARBA" id="ARBA00009667"/>
    </source>
</evidence>
<sequence>MQVRVIPVVDLLDGVAVHAVRGERSRYRPVASRLCSGSDPVVVARALVDCCAASVLYVADLDGIMRGTPQAGAVALLARELPGVELWLDAGFTDPASALALITQLPDNVTPVFGSETLRADTASYLPHDAVLSLDQRHAMPLGDATLWHDATHWPSRVIVMSLDRVGSFGGPDLATVADIRRRAGNDRTIVGAGGVRNVADLSAAAEAGADAWLIASALHEGSISAQ</sequence>
<dbReference type="RefSeq" id="WP_327365089.1">
    <property type="nucleotide sequence ID" value="NZ_FCOL02000001.1"/>
</dbReference>
<keyword evidence="6" id="KW-0413">Isomerase</keyword>
<evidence type="ECO:0000313" key="6">
    <source>
        <dbReference type="EMBL" id="SAL13205.1"/>
    </source>
</evidence>
<keyword evidence="3 5" id="KW-0368">Histidine biosynthesis</keyword>
<dbReference type="EMBL" id="FCOL02000001">
    <property type="protein sequence ID" value="SAL13205.1"/>
    <property type="molecule type" value="Genomic_DNA"/>
</dbReference>
<dbReference type="Pfam" id="PF00977">
    <property type="entry name" value="His_biosynth"/>
    <property type="match status" value="1"/>
</dbReference>
<accession>A0A158F0H1</accession>
<proteinExistence type="inferred from homology"/>
<dbReference type="CDD" id="cd04723">
    <property type="entry name" value="HisA_HisF"/>
    <property type="match status" value="1"/>
</dbReference>
<name>A0A158F0H1_9BURK</name>
<dbReference type="GO" id="GO:0016853">
    <property type="term" value="F:isomerase activity"/>
    <property type="evidence" value="ECO:0007669"/>
    <property type="project" value="UniProtKB-KW"/>
</dbReference>
<dbReference type="Gene3D" id="3.20.20.70">
    <property type="entry name" value="Aldolase class I"/>
    <property type="match status" value="1"/>
</dbReference>
<dbReference type="Proteomes" id="UP000054925">
    <property type="component" value="Unassembled WGS sequence"/>
</dbReference>
<organism evidence="6 7">
    <name type="scientific">Caballeronia terrestris</name>
    <dbReference type="NCBI Taxonomy" id="1226301"/>
    <lineage>
        <taxon>Bacteria</taxon>
        <taxon>Pseudomonadati</taxon>
        <taxon>Pseudomonadota</taxon>
        <taxon>Betaproteobacteria</taxon>
        <taxon>Burkholderiales</taxon>
        <taxon>Burkholderiaceae</taxon>
        <taxon>Caballeronia</taxon>
    </lineage>
</organism>
<keyword evidence="2 5" id="KW-0028">Amino-acid biosynthesis</keyword>
<protein>
    <submittedName>
        <fullName evidence="6">1-(5-phosphoribosyl)-5-[(5-phosphoribosylamino)methylideneamino] imidazole-4-carboxamide isomerase</fullName>
    </submittedName>
</protein>
<comment type="similarity">
    <text evidence="1 5">Belongs to the HisA/HisF family.</text>
</comment>
<comment type="caution">
    <text evidence="6">The sequence shown here is derived from an EMBL/GenBank/DDBJ whole genome shotgun (WGS) entry which is preliminary data.</text>
</comment>
<dbReference type="InterPro" id="IPR011060">
    <property type="entry name" value="RibuloseP-bd_barrel"/>
</dbReference>
<evidence type="ECO:0000313" key="7">
    <source>
        <dbReference type="Proteomes" id="UP000054925"/>
    </source>
</evidence>
<dbReference type="InterPro" id="IPR006062">
    <property type="entry name" value="His_biosynth"/>
</dbReference>
<dbReference type="AlphaFoldDB" id="A0A158F0H1"/>
<evidence type="ECO:0000256" key="5">
    <source>
        <dbReference type="RuleBase" id="RU003657"/>
    </source>
</evidence>
<evidence type="ECO:0000256" key="3">
    <source>
        <dbReference type="ARBA" id="ARBA00023102"/>
    </source>
</evidence>